<dbReference type="RefSeq" id="WP_275476260.1">
    <property type="nucleotide sequence ID" value="NZ_CP162940.1"/>
</dbReference>
<feature type="transmembrane region" description="Helical" evidence="6">
    <location>
        <begin position="47"/>
        <end position="66"/>
    </location>
</feature>
<feature type="transmembrane region" description="Helical" evidence="6">
    <location>
        <begin position="12"/>
        <end position="35"/>
    </location>
</feature>
<keyword evidence="3 6" id="KW-0812">Transmembrane</keyword>
<proteinExistence type="predicted"/>
<feature type="transmembrane region" description="Helical" evidence="6">
    <location>
        <begin position="367"/>
        <end position="388"/>
    </location>
</feature>
<feature type="transmembrane region" description="Helical" evidence="6">
    <location>
        <begin position="294"/>
        <end position="313"/>
    </location>
</feature>
<evidence type="ECO:0000256" key="1">
    <source>
        <dbReference type="ARBA" id="ARBA00004651"/>
    </source>
</evidence>
<keyword evidence="5 6" id="KW-0472">Membrane</keyword>
<dbReference type="PIRSF" id="PIRSF038958">
    <property type="entry name" value="PG_synth_SpoVB"/>
    <property type="match status" value="1"/>
</dbReference>
<evidence type="ECO:0000256" key="4">
    <source>
        <dbReference type="ARBA" id="ARBA00022989"/>
    </source>
</evidence>
<dbReference type="Proteomes" id="UP001579974">
    <property type="component" value="Unassembled WGS sequence"/>
</dbReference>
<feature type="transmembrane region" description="Helical" evidence="6">
    <location>
        <begin position="400"/>
        <end position="419"/>
    </location>
</feature>
<protein>
    <submittedName>
        <fullName evidence="7">Polysaccharide biosynthesis protein</fullName>
    </submittedName>
</protein>
<name>A0ABV5ACE7_9BACL</name>
<sequence>MQKAGLVRGSSIMVAAIGITKFLGIISIVPINQLLGNVGQGYYSTAYNLYTILMVLATSGLPTALSKLISERASTNRFGEIEQLYRITLKLVCSFAVIGALLVWFGAPYYASLVGLHANHSEIADMTLSIRALAPAILVVPLESALRGYLQGFQEVKGPALSQAIEQLFRVVVAVFGTLIVVKIGMGVAKGAAAATFGAFVGAVAGVLVLWLAIFPLRRHNKRLLTYKADRSDKEIRRLLYRVALPVCLGSLVVPISSNIDSLTVVNFLTHFAGQSFSQAQAGFGILSRQAQNLVQLPLAFTMAVGFSVMPAISEAMSLKDGSVIQLNIITPFRMMFFVTFPAAAVFLSLGKPIEYILSNSFDGSKVIATISFMCIFSSMELMSTYILQGLGNFYRPVRNMFLGIALKAILNVLLIILLKSVLGAAIATILGYVLSSTLNILAVKRYSGVQFSVIRLALPFLLASLPLLIELVLVNHLLSFIGSSFSHSWLWIWNVFQLSIACVTGGALYLFITLRMRLIRPQQIRSLPIVGQWLSRLTEKTIG</sequence>
<evidence type="ECO:0000256" key="3">
    <source>
        <dbReference type="ARBA" id="ARBA00022692"/>
    </source>
</evidence>
<keyword evidence="4 6" id="KW-1133">Transmembrane helix</keyword>
<feature type="transmembrane region" description="Helical" evidence="6">
    <location>
        <begin position="491"/>
        <end position="513"/>
    </location>
</feature>
<comment type="caution">
    <text evidence="7">The sequence shown here is derived from an EMBL/GenBank/DDBJ whole genome shotgun (WGS) entry which is preliminary data.</text>
</comment>
<feature type="transmembrane region" description="Helical" evidence="6">
    <location>
        <begin position="457"/>
        <end position="479"/>
    </location>
</feature>
<feature type="transmembrane region" description="Helical" evidence="6">
    <location>
        <begin position="130"/>
        <end position="150"/>
    </location>
</feature>
<evidence type="ECO:0000313" key="8">
    <source>
        <dbReference type="Proteomes" id="UP001579974"/>
    </source>
</evidence>
<organism evidence="7 8">
    <name type="scientific">Alicyclobacillus fastidiosus</name>
    <dbReference type="NCBI Taxonomy" id="392011"/>
    <lineage>
        <taxon>Bacteria</taxon>
        <taxon>Bacillati</taxon>
        <taxon>Bacillota</taxon>
        <taxon>Bacilli</taxon>
        <taxon>Bacillales</taxon>
        <taxon>Alicyclobacillaceae</taxon>
        <taxon>Alicyclobacillus</taxon>
    </lineage>
</organism>
<dbReference type="PANTHER" id="PTHR30250:SF21">
    <property type="entry name" value="LIPID II FLIPPASE MURJ"/>
    <property type="match status" value="1"/>
</dbReference>
<keyword evidence="2" id="KW-1003">Cell membrane</keyword>
<evidence type="ECO:0000313" key="7">
    <source>
        <dbReference type="EMBL" id="MFB5189937.1"/>
    </source>
</evidence>
<dbReference type="InterPro" id="IPR050833">
    <property type="entry name" value="Poly_Biosynth_Transport"/>
</dbReference>
<dbReference type="CDD" id="cd13124">
    <property type="entry name" value="MATE_SpoVB_like"/>
    <property type="match status" value="1"/>
</dbReference>
<keyword evidence="8" id="KW-1185">Reference proteome</keyword>
<comment type="subcellular location">
    <subcellularLocation>
        <location evidence="1">Cell membrane</location>
        <topology evidence="1">Multi-pass membrane protein</topology>
    </subcellularLocation>
</comment>
<dbReference type="Pfam" id="PF01943">
    <property type="entry name" value="Polysacc_synt"/>
    <property type="match status" value="1"/>
</dbReference>
<feature type="transmembrane region" description="Helical" evidence="6">
    <location>
        <begin position="425"/>
        <end position="445"/>
    </location>
</feature>
<evidence type="ECO:0000256" key="5">
    <source>
        <dbReference type="ARBA" id="ARBA00023136"/>
    </source>
</evidence>
<dbReference type="PANTHER" id="PTHR30250">
    <property type="entry name" value="PST FAMILY PREDICTED COLANIC ACID TRANSPORTER"/>
    <property type="match status" value="1"/>
</dbReference>
<accession>A0ABV5ACE7</accession>
<feature type="transmembrane region" description="Helical" evidence="6">
    <location>
        <begin position="195"/>
        <end position="218"/>
    </location>
</feature>
<dbReference type="EMBL" id="JBDXSU010000004">
    <property type="protein sequence ID" value="MFB5189937.1"/>
    <property type="molecule type" value="Genomic_DNA"/>
</dbReference>
<dbReference type="InterPro" id="IPR002797">
    <property type="entry name" value="Polysacc_synth"/>
</dbReference>
<reference evidence="7 8" key="1">
    <citation type="journal article" date="2024" name="Int. J. Mol. Sci.">
        <title>Exploration of Alicyclobacillus spp. Genome in Search of Antibiotic Resistance.</title>
        <authorList>
            <person name="Bucka-Kolendo J."/>
            <person name="Kiousi D.E."/>
            <person name="Dekowska A."/>
            <person name="Mikolajczuk-Szczyrba A."/>
            <person name="Karadedos D.M."/>
            <person name="Michael P."/>
            <person name="Galanis A."/>
            <person name="Sokolowska B."/>
        </authorList>
    </citation>
    <scope>NUCLEOTIDE SEQUENCE [LARGE SCALE GENOMIC DNA]</scope>
    <source>
        <strain evidence="7 8">KKP 3000</strain>
    </source>
</reference>
<gene>
    <name evidence="7" type="ORF">KKP3000_003328</name>
</gene>
<feature type="transmembrane region" description="Helical" evidence="6">
    <location>
        <begin position="87"/>
        <end position="110"/>
    </location>
</feature>
<evidence type="ECO:0000256" key="6">
    <source>
        <dbReference type="SAM" id="Phobius"/>
    </source>
</evidence>
<feature type="transmembrane region" description="Helical" evidence="6">
    <location>
        <begin position="171"/>
        <end position="189"/>
    </location>
</feature>
<feature type="transmembrane region" description="Helical" evidence="6">
    <location>
        <begin position="325"/>
        <end position="347"/>
    </location>
</feature>
<feature type="transmembrane region" description="Helical" evidence="6">
    <location>
        <begin position="239"/>
        <end position="258"/>
    </location>
</feature>
<dbReference type="InterPro" id="IPR024923">
    <property type="entry name" value="PG_synth_SpoVB"/>
</dbReference>
<evidence type="ECO:0000256" key="2">
    <source>
        <dbReference type="ARBA" id="ARBA00022475"/>
    </source>
</evidence>